<evidence type="ECO:0000256" key="10">
    <source>
        <dbReference type="ARBA" id="ARBA00022840"/>
    </source>
</evidence>
<dbReference type="GO" id="GO:0005829">
    <property type="term" value="C:cytosol"/>
    <property type="evidence" value="ECO:0007669"/>
    <property type="project" value="TreeGrafter"/>
</dbReference>
<evidence type="ECO:0000313" key="23">
    <source>
        <dbReference type="Proteomes" id="UP000264036"/>
    </source>
</evidence>
<dbReference type="Pfam" id="PF07478">
    <property type="entry name" value="Dala_Dala_lig_C"/>
    <property type="match status" value="1"/>
</dbReference>
<evidence type="ECO:0000256" key="16">
    <source>
        <dbReference type="ARBA" id="ARBA00047614"/>
    </source>
</evidence>
<feature type="binding site" evidence="19">
    <location>
        <position position="257"/>
    </location>
    <ligand>
        <name>Mg(2+)</name>
        <dbReference type="ChEBI" id="CHEBI:18420"/>
        <label>1</label>
    </ligand>
</feature>
<dbReference type="EMBL" id="DOEK01000023">
    <property type="protein sequence ID" value="HBP29480.1"/>
    <property type="molecule type" value="Genomic_DNA"/>
</dbReference>
<dbReference type="Pfam" id="PF01820">
    <property type="entry name" value="Dala_Dala_lig_N"/>
    <property type="match status" value="1"/>
</dbReference>
<dbReference type="PROSITE" id="PS00844">
    <property type="entry name" value="DALA_DALA_LIGASE_2"/>
    <property type="match status" value="1"/>
</dbReference>
<dbReference type="AlphaFoldDB" id="A0A356LEP1"/>
<comment type="pathway">
    <text evidence="17">Cell wall biogenesis; peptidoglycan biosynthesis.</text>
</comment>
<dbReference type="Gene3D" id="3.40.50.20">
    <property type="match status" value="1"/>
</dbReference>
<evidence type="ECO:0000256" key="12">
    <source>
        <dbReference type="ARBA" id="ARBA00022960"/>
    </source>
</evidence>
<comment type="catalytic activity">
    <reaction evidence="16 17">
        <text>2 D-alanine + ATP = D-alanyl-D-alanine + ADP + phosphate + H(+)</text>
        <dbReference type="Rhea" id="RHEA:11224"/>
        <dbReference type="ChEBI" id="CHEBI:15378"/>
        <dbReference type="ChEBI" id="CHEBI:30616"/>
        <dbReference type="ChEBI" id="CHEBI:43474"/>
        <dbReference type="ChEBI" id="CHEBI:57416"/>
        <dbReference type="ChEBI" id="CHEBI:57822"/>
        <dbReference type="ChEBI" id="CHEBI:456216"/>
        <dbReference type="EC" id="6.3.2.4"/>
    </reaction>
</comment>
<dbReference type="HAMAP" id="MF_00047">
    <property type="entry name" value="Dala_Dala_lig"/>
    <property type="match status" value="1"/>
</dbReference>
<gene>
    <name evidence="17" type="primary">ddl</name>
    <name evidence="22" type="ORF">DD666_08700</name>
</gene>
<dbReference type="NCBIfam" id="NF002378">
    <property type="entry name" value="PRK01372.1"/>
    <property type="match status" value="1"/>
</dbReference>
<dbReference type="FunFam" id="3.30.470.20:FF:000008">
    <property type="entry name" value="D-alanine--D-alanine ligase"/>
    <property type="match status" value="1"/>
</dbReference>
<feature type="domain" description="ATP-grasp" evidence="21">
    <location>
        <begin position="104"/>
        <end position="303"/>
    </location>
</feature>
<keyword evidence="6 17" id="KW-0963">Cytoplasm</keyword>
<evidence type="ECO:0000256" key="1">
    <source>
        <dbReference type="ARBA" id="ARBA00001936"/>
    </source>
</evidence>
<comment type="caution">
    <text evidence="22">The sequence shown here is derived from an EMBL/GenBank/DDBJ whole genome shotgun (WGS) entry which is preliminary data.</text>
</comment>
<evidence type="ECO:0000256" key="5">
    <source>
        <dbReference type="ARBA" id="ARBA00012216"/>
    </source>
</evidence>
<comment type="cofactor">
    <cofactor evidence="1">
        <name>Mn(2+)</name>
        <dbReference type="ChEBI" id="CHEBI:29035"/>
    </cofactor>
</comment>
<keyword evidence="13 17" id="KW-0573">Peptidoglycan synthesis</keyword>
<accession>A0A356LEP1</accession>
<keyword evidence="12 17" id="KW-0133">Cell shape</keyword>
<comment type="subcellular location">
    <subcellularLocation>
        <location evidence="3 17">Cytoplasm</location>
    </subcellularLocation>
</comment>
<organism evidence="22 23">
    <name type="scientific">Advenella kashmirensis</name>
    <dbReference type="NCBI Taxonomy" id="310575"/>
    <lineage>
        <taxon>Bacteria</taxon>
        <taxon>Pseudomonadati</taxon>
        <taxon>Pseudomonadota</taxon>
        <taxon>Betaproteobacteria</taxon>
        <taxon>Burkholderiales</taxon>
        <taxon>Alcaligenaceae</taxon>
    </lineage>
</organism>
<keyword evidence="15 17" id="KW-0961">Cell wall biogenesis/degradation</keyword>
<evidence type="ECO:0000256" key="20">
    <source>
        <dbReference type="PROSITE-ProRule" id="PRU00409"/>
    </source>
</evidence>
<dbReference type="NCBIfam" id="TIGR01205">
    <property type="entry name" value="D_ala_D_alaTIGR"/>
    <property type="match status" value="1"/>
</dbReference>
<evidence type="ECO:0000256" key="7">
    <source>
        <dbReference type="ARBA" id="ARBA00022598"/>
    </source>
</evidence>
<dbReference type="InterPro" id="IPR005905">
    <property type="entry name" value="D_ala_D_ala"/>
</dbReference>
<evidence type="ECO:0000256" key="17">
    <source>
        <dbReference type="HAMAP-Rule" id="MF_00047"/>
    </source>
</evidence>
<protein>
    <recommendedName>
        <fullName evidence="5 17">D-alanine--D-alanine ligase</fullName>
        <ecNumber evidence="5 17">6.3.2.4</ecNumber>
    </recommendedName>
    <alternativeName>
        <fullName evidence="17">D-Ala-D-Ala ligase</fullName>
    </alternativeName>
    <alternativeName>
        <fullName evidence="17">D-alanylalanine synthetase</fullName>
    </alternativeName>
</protein>
<dbReference type="PROSITE" id="PS50975">
    <property type="entry name" value="ATP_GRASP"/>
    <property type="match status" value="1"/>
</dbReference>
<dbReference type="EC" id="6.3.2.4" evidence="5 17"/>
<evidence type="ECO:0000256" key="9">
    <source>
        <dbReference type="ARBA" id="ARBA00022741"/>
    </source>
</evidence>
<dbReference type="PANTHER" id="PTHR23132:SF23">
    <property type="entry name" value="D-ALANINE--D-ALANINE LIGASE B"/>
    <property type="match status" value="1"/>
</dbReference>
<evidence type="ECO:0000256" key="13">
    <source>
        <dbReference type="ARBA" id="ARBA00022984"/>
    </source>
</evidence>
<keyword evidence="8 19" id="KW-0479">Metal-binding</keyword>
<dbReference type="GO" id="GO:0046872">
    <property type="term" value="F:metal ion binding"/>
    <property type="evidence" value="ECO:0007669"/>
    <property type="project" value="UniProtKB-KW"/>
</dbReference>
<comment type="similarity">
    <text evidence="4 17">Belongs to the D-alanine--D-alanine ligase family.</text>
</comment>
<comment type="cofactor">
    <cofactor evidence="19">
        <name>Mg(2+)</name>
        <dbReference type="ChEBI" id="CHEBI:18420"/>
    </cofactor>
    <cofactor evidence="19">
        <name>Mn(2+)</name>
        <dbReference type="ChEBI" id="CHEBI:29035"/>
    </cofactor>
    <text evidence="19">Binds 2 magnesium or manganese ions per subunit.</text>
</comment>
<dbReference type="PIRSF" id="PIRSF039102">
    <property type="entry name" value="Ddl/VanB"/>
    <property type="match status" value="1"/>
</dbReference>
<comment type="function">
    <text evidence="2 17">Cell wall formation.</text>
</comment>
<evidence type="ECO:0000256" key="2">
    <source>
        <dbReference type="ARBA" id="ARBA00003921"/>
    </source>
</evidence>
<evidence type="ECO:0000256" key="14">
    <source>
        <dbReference type="ARBA" id="ARBA00023211"/>
    </source>
</evidence>
<dbReference type="PANTHER" id="PTHR23132">
    <property type="entry name" value="D-ALANINE--D-ALANINE LIGASE"/>
    <property type="match status" value="1"/>
</dbReference>
<feature type="active site" evidence="18">
    <location>
        <position position="18"/>
    </location>
</feature>
<dbReference type="UniPathway" id="UPA00219"/>
<dbReference type="SUPFAM" id="SSF52440">
    <property type="entry name" value="PreATP-grasp domain"/>
    <property type="match status" value="1"/>
</dbReference>
<feature type="binding site" evidence="19">
    <location>
        <position position="270"/>
    </location>
    <ligand>
        <name>Mg(2+)</name>
        <dbReference type="ChEBI" id="CHEBI:18420"/>
        <label>1</label>
    </ligand>
</feature>
<dbReference type="InterPro" id="IPR016185">
    <property type="entry name" value="PreATP-grasp_dom_sf"/>
</dbReference>
<sequence length="320" mass="34598">MSNEFGKVGVLYGGQSAERPVSLVSGKGVYEALLSKGIDAHLFDTAEHSLAELAAAGFDRVFIALHGRYGEDGSLQGALELLRIPYTGSGVMASGLAMDKIMTKRIWIEQGIPTAPYCKVRTRQDMDGASQMLGYPFILKAPHEGSTLGLSKVAGPQELTVAFDEVFQFDSELLAEKFVVGRELTVAILGKGDTARAFPIIEIVAPDGKYDFEHKYVSDETQYHCPADLPQDLAASIRQTCEKAFVAVGCEGWGRVDVMLDNDNRYFLLEVNTSPGMTPHSLVPMGAKAEGVSYADLCVKILAQASCKIQRTKPVTEPGL</sequence>
<feature type="active site" evidence="18">
    <location>
        <position position="281"/>
    </location>
</feature>
<dbReference type="InterPro" id="IPR011127">
    <property type="entry name" value="Dala_Dala_lig_N"/>
</dbReference>
<keyword evidence="14 19" id="KW-0464">Manganese</keyword>
<dbReference type="SUPFAM" id="SSF56059">
    <property type="entry name" value="Glutathione synthetase ATP-binding domain-like"/>
    <property type="match status" value="1"/>
</dbReference>
<evidence type="ECO:0000256" key="4">
    <source>
        <dbReference type="ARBA" id="ARBA00010871"/>
    </source>
</evidence>
<keyword evidence="10 20" id="KW-0067">ATP-binding</keyword>
<evidence type="ECO:0000256" key="6">
    <source>
        <dbReference type="ARBA" id="ARBA00022490"/>
    </source>
</evidence>
<proteinExistence type="inferred from homology"/>
<dbReference type="InterPro" id="IPR011761">
    <property type="entry name" value="ATP-grasp"/>
</dbReference>
<dbReference type="GO" id="GO:0008716">
    <property type="term" value="F:D-alanine-D-alanine ligase activity"/>
    <property type="evidence" value="ECO:0007669"/>
    <property type="project" value="UniProtKB-UniRule"/>
</dbReference>
<evidence type="ECO:0000313" key="22">
    <source>
        <dbReference type="EMBL" id="HBP29480.1"/>
    </source>
</evidence>
<keyword evidence="11 19" id="KW-0460">Magnesium</keyword>
<dbReference type="PROSITE" id="PS00843">
    <property type="entry name" value="DALA_DALA_LIGASE_1"/>
    <property type="match status" value="1"/>
</dbReference>
<dbReference type="GO" id="GO:0005524">
    <property type="term" value="F:ATP binding"/>
    <property type="evidence" value="ECO:0007669"/>
    <property type="project" value="UniProtKB-UniRule"/>
</dbReference>
<evidence type="ECO:0000256" key="8">
    <source>
        <dbReference type="ARBA" id="ARBA00022723"/>
    </source>
</evidence>
<dbReference type="Proteomes" id="UP000264036">
    <property type="component" value="Unassembled WGS sequence"/>
</dbReference>
<evidence type="ECO:0000256" key="11">
    <source>
        <dbReference type="ARBA" id="ARBA00022842"/>
    </source>
</evidence>
<feature type="binding site" evidence="19">
    <location>
        <position position="270"/>
    </location>
    <ligand>
        <name>Mg(2+)</name>
        <dbReference type="ChEBI" id="CHEBI:18420"/>
        <label>2</label>
    </ligand>
</feature>
<evidence type="ECO:0000256" key="3">
    <source>
        <dbReference type="ARBA" id="ARBA00004496"/>
    </source>
</evidence>
<evidence type="ECO:0000256" key="19">
    <source>
        <dbReference type="PIRSR" id="PIRSR039102-3"/>
    </source>
</evidence>
<feature type="binding site" evidence="19">
    <location>
        <position position="272"/>
    </location>
    <ligand>
        <name>Mg(2+)</name>
        <dbReference type="ChEBI" id="CHEBI:18420"/>
        <label>2</label>
    </ligand>
</feature>
<feature type="active site" evidence="18">
    <location>
        <position position="146"/>
    </location>
</feature>
<reference evidence="22 23" key="1">
    <citation type="journal article" date="2018" name="Nat. Biotechnol.">
        <title>A standardized bacterial taxonomy based on genome phylogeny substantially revises the tree of life.</title>
        <authorList>
            <person name="Parks D.H."/>
            <person name="Chuvochina M."/>
            <person name="Waite D.W."/>
            <person name="Rinke C."/>
            <person name="Skarshewski A."/>
            <person name="Chaumeil P.A."/>
            <person name="Hugenholtz P."/>
        </authorList>
    </citation>
    <scope>NUCLEOTIDE SEQUENCE [LARGE SCALE GENOMIC DNA]</scope>
    <source>
        <strain evidence="22">UBA10707</strain>
    </source>
</reference>
<dbReference type="GO" id="GO:0009252">
    <property type="term" value="P:peptidoglycan biosynthetic process"/>
    <property type="evidence" value="ECO:0007669"/>
    <property type="project" value="UniProtKB-UniRule"/>
</dbReference>
<dbReference type="Gene3D" id="3.30.470.20">
    <property type="entry name" value="ATP-grasp fold, B domain"/>
    <property type="match status" value="1"/>
</dbReference>
<dbReference type="Gene3D" id="3.30.1490.20">
    <property type="entry name" value="ATP-grasp fold, A domain"/>
    <property type="match status" value="1"/>
</dbReference>
<dbReference type="InterPro" id="IPR000291">
    <property type="entry name" value="D-Ala_lig_Van_CS"/>
</dbReference>
<dbReference type="GO" id="GO:0008360">
    <property type="term" value="P:regulation of cell shape"/>
    <property type="evidence" value="ECO:0007669"/>
    <property type="project" value="UniProtKB-KW"/>
</dbReference>
<keyword evidence="9 20" id="KW-0547">Nucleotide-binding</keyword>
<name>A0A356LEP1_9BURK</name>
<dbReference type="InterPro" id="IPR013815">
    <property type="entry name" value="ATP_grasp_subdomain_1"/>
</dbReference>
<keyword evidence="7 17" id="KW-0436">Ligase</keyword>
<evidence type="ECO:0000256" key="15">
    <source>
        <dbReference type="ARBA" id="ARBA00023316"/>
    </source>
</evidence>
<evidence type="ECO:0000259" key="21">
    <source>
        <dbReference type="PROSITE" id="PS50975"/>
    </source>
</evidence>
<dbReference type="InterPro" id="IPR011095">
    <property type="entry name" value="Dala_Dala_lig_C"/>
</dbReference>
<evidence type="ECO:0000256" key="18">
    <source>
        <dbReference type="PIRSR" id="PIRSR039102-1"/>
    </source>
</evidence>
<dbReference type="GO" id="GO:0071555">
    <property type="term" value="P:cell wall organization"/>
    <property type="evidence" value="ECO:0007669"/>
    <property type="project" value="UniProtKB-KW"/>
</dbReference>